<dbReference type="RefSeq" id="WP_128950566.1">
    <property type="nucleotide sequence ID" value="NZ_CP030053.1"/>
</dbReference>
<dbReference type="PROSITE" id="PS51387">
    <property type="entry name" value="FAD_PCMH"/>
    <property type="match status" value="1"/>
</dbReference>
<gene>
    <name evidence="3" type="ORF">EAS56_32590</name>
    <name evidence="2" type="ORF">XH91_10690</name>
</gene>
<dbReference type="InterPro" id="IPR016166">
    <property type="entry name" value="FAD-bd_PCMH"/>
</dbReference>
<dbReference type="GO" id="GO:0071949">
    <property type="term" value="F:FAD binding"/>
    <property type="evidence" value="ECO:0007669"/>
    <property type="project" value="InterPro"/>
</dbReference>
<proteinExistence type="predicted"/>
<dbReference type="InterPro" id="IPR051312">
    <property type="entry name" value="Diverse_Substr_Oxidored"/>
</dbReference>
<reference evidence="2 4" key="1">
    <citation type="submission" date="2018-06" db="EMBL/GenBank/DDBJ databases">
        <title>Comparative genomics of rhizobia nodulating Arachis hypogaea in China.</title>
        <authorList>
            <person name="Li Y."/>
        </authorList>
    </citation>
    <scope>NUCLEOTIDE SEQUENCE [LARGE SCALE GENOMIC DNA]</scope>
    <source>
        <strain evidence="2 4">CCBAU 51670</strain>
    </source>
</reference>
<dbReference type="InterPro" id="IPR016169">
    <property type="entry name" value="FAD-bd_PCMH_sub2"/>
</dbReference>
<evidence type="ECO:0000313" key="4">
    <source>
        <dbReference type="Proteomes" id="UP000288972"/>
    </source>
</evidence>
<dbReference type="GO" id="GO:0016491">
    <property type="term" value="F:oxidoreductase activity"/>
    <property type="evidence" value="ECO:0007669"/>
    <property type="project" value="InterPro"/>
</dbReference>
<dbReference type="SUPFAM" id="SSF56176">
    <property type="entry name" value="FAD-binding/transporter-associated domain-like"/>
    <property type="match status" value="1"/>
</dbReference>
<dbReference type="InterPro" id="IPR002346">
    <property type="entry name" value="Mopterin_DH_FAD-bd"/>
</dbReference>
<evidence type="ECO:0000313" key="3">
    <source>
        <dbReference type="EMBL" id="RXH07413.1"/>
    </source>
</evidence>
<dbReference type="AlphaFoldDB" id="A0AAE5WZ47"/>
<reference evidence="3 5" key="2">
    <citation type="submission" date="2018-10" db="EMBL/GenBank/DDBJ databases">
        <title>Bradyrhizobium sp. nov., effective nodules isolated from peanut in China.</title>
        <authorList>
            <person name="Li Y."/>
        </authorList>
    </citation>
    <scope>NUCLEOTIDE SEQUENCE [LARGE SCALE GENOMIC DNA]</scope>
    <source>
        <strain evidence="3 5">CCBAU 53426</strain>
    </source>
</reference>
<evidence type="ECO:0000313" key="5">
    <source>
        <dbReference type="Proteomes" id="UP000290401"/>
    </source>
</evidence>
<evidence type="ECO:0000259" key="1">
    <source>
        <dbReference type="PROSITE" id="PS51387"/>
    </source>
</evidence>
<dbReference type="PANTHER" id="PTHR42659">
    <property type="entry name" value="XANTHINE DEHYDROGENASE SUBUNIT C-RELATED"/>
    <property type="match status" value="1"/>
</dbReference>
<dbReference type="KEGG" id="bgz:XH91_10690"/>
<dbReference type="Proteomes" id="UP000288972">
    <property type="component" value="Chromosome"/>
</dbReference>
<dbReference type="EMBL" id="RDQZ01000039">
    <property type="protein sequence ID" value="RXH07413.1"/>
    <property type="molecule type" value="Genomic_DNA"/>
</dbReference>
<sequence length="276" mass="29825">MDLNTITAVSHPQTRSELPVWAPGDAWLAGGTWLFSEPQVHLTRLIDLTDLRWPALTITPGHLSIAATCTISQLDAFTCPPDWLAAPLIGQCCRAFLASFKIWKTATVGGNLCMSLPAGPMISLAAALDGVCTIWKAGGNGEQRIPVTDFVTGNQRNRLSPGELLRQIDIPIAALKRRSAFRQISLAPVGRSAALLIGCLDGNGALKLTVTASTVRPIQVSFPRPVDASTLRTAISEQIPDDLYHTDVHGKPLWRKHMTLRLAEEIRAELQGAMSP</sequence>
<protein>
    <submittedName>
        <fullName evidence="2">FAD-binding molybdopterin dehydrogenase</fullName>
    </submittedName>
</protein>
<keyword evidence="5" id="KW-1185">Reference proteome</keyword>
<name>A0AAE5WZ47_9BRAD</name>
<feature type="domain" description="FAD-binding PCMH-type" evidence="1">
    <location>
        <begin position="1"/>
        <end position="175"/>
    </location>
</feature>
<dbReference type="Pfam" id="PF00941">
    <property type="entry name" value="FAD_binding_5"/>
    <property type="match status" value="1"/>
</dbReference>
<evidence type="ECO:0000313" key="2">
    <source>
        <dbReference type="EMBL" id="QAU45784.1"/>
    </source>
</evidence>
<accession>A0AAE5WZ47</accession>
<dbReference type="Gene3D" id="3.30.465.10">
    <property type="match status" value="1"/>
</dbReference>
<organism evidence="2 4">
    <name type="scientific">Bradyrhizobium guangzhouense</name>
    <dbReference type="NCBI Taxonomy" id="1325095"/>
    <lineage>
        <taxon>Bacteria</taxon>
        <taxon>Pseudomonadati</taxon>
        <taxon>Pseudomonadota</taxon>
        <taxon>Alphaproteobacteria</taxon>
        <taxon>Hyphomicrobiales</taxon>
        <taxon>Nitrobacteraceae</taxon>
        <taxon>Bradyrhizobium</taxon>
    </lineage>
</organism>
<dbReference type="EMBL" id="CP030053">
    <property type="protein sequence ID" value="QAU45784.1"/>
    <property type="molecule type" value="Genomic_DNA"/>
</dbReference>
<dbReference type="InterPro" id="IPR036318">
    <property type="entry name" value="FAD-bd_PCMH-like_sf"/>
</dbReference>
<dbReference type="Proteomes" id="UP000290401">
    <property type="component" value="Unassembled WGS sequence"/>
</dbReference>
<dbReference type="PANTHER" id="PTHR42659:SF9">
    <property type="entry name" value="XANTHINE DEHYDROGENASE FAD-BINDING SUBUNIT XDHB-RELATED"/>
    <property type="match status" value="1"/>
</dbReference>